<evidence type="ECO:0008006" key="8">
    <source>
        <dbReference type="Google" id="ProtNLM"/>
    </source>
</evidence>
<feature type="compositionally biased region" description="Polar residues" evidence="5">
    <location>
        <begin position="195"/>
        <end position="204"/>
    </location>
</feature>
<feature type="region of interest" description="Disordered" evidence="5">
    <location>
        <begin position="1"/>
        <end position="35"/>
    </location>
</feature>
<dbReference type="InterPro" id="IPR001138">
    <property type="entry name" value="Zn2Cys6_DnaBD"/>
</dbReference>
<feature type="compositionally biased region" description="Polar residues" evidence="5">
    <location>
        <begin position="74"/>
        <end position="101"/>
    </location>
</feature>
<keyword evidence="2" id="KW-0238">DNA-binding</keyword>
<evidence type="ECO:0000313" key="7">
    <source>
        <dbReference type="Proteomes" id="UP001345013"/>
    </source>
</evidence>
<accession>A0ABR0K0P0</accession>
<keyword evidence="3" id="KW-0804">Transcription</keyword>
<dbReference type="EMBL" id="JAVRRG010000138">
    <property type="protein sequence ID" value="KAK5081423.1"/>
    <property type="molecule type" value="Genomic_DNA"/>
</dbReference>
<reference evidence="6 7" key="1">
    <citation type="submission" date="2023-08" db="EMBL/GenBank/DDBJ databases">
        <title>Black Yeasts Isolated from many extreme environments.</title>
        <authorList>
            <person name="Coleine C."/>
            <person name="Stajich J.E."/>
            <person name="Selbmann L."/>
        </authorList>
    </citation>
    <scope>NUCLEOTIDE SEQUENCE [LARGE SCALE GENOMIC DNA]</scope>
    <source>
        <strain evidence="6 7">CCFEE 5885</strain>
    </source>
</reference>
<keyword evidence="4" id="KW-0539">Nucleus</keyword>
<dbReference type="SUPFAM" id="SSF57701">
    <property type="entry name" value="Zn2/Cys6 DNA-binding domain"/>
    <property type="match status" value="1"/>
</dbReference>
<feature type="region of interest" description="Disordered" evidence="5">
    <location>
        <begin position="70"/>
        <end position="101"/>
    </location>
</feature>
<dbReference type="InterPro" id="IPR036864">
    <property type="entry name" value="Zn2-C6_fun-type_DNA-bd_sf"/>
</dbReference>
<evidence type="ECO:0000313" key="6">
    <source>
        <dbReference type="EMBL" id="KAK5081423.1"/>
    </source>
</evidence>
<feature type="region of interest" description="Disordered" evidence="5">
    <location>
        <begin position="281"/>
        <end position="322"/>
    </location>
</feature>
<feature type="region of interest" description="Disordered" evidence="5">
    <location>
        <begin position="189"/>
        <end position="232"/>
    </location>
</feature>
<evidence type="ECO:0000256" key="2">
    <source>
        <dbReference type="ARBA" id="ARBA00023125"/>
    </source>
</evidence>
<dbReference type="Proteomes" id="UP001345013">
    <property type="component" value="Unassembled WGS sequence"/>
</dbReference>
<evidence type="ECO:0000256" key="1">
    <source>
        <dbReference type="ARBA" id="ARBA00023015"/>
    </source>
</evidence>
<feature type="compositionally biased region" description="Polar residues" evidence="5">
    <location>
        <begin position="1"/>
        <end position="19"/>
    </location>
</feature>
<evidence type="ECO:0000256" key="5">
    <source>
        <dbReference type="SAM" id="MobiDB-lite"/>
    </source>
</evidence>
<evidence type="ECO:0000256" key="4">
    <source>
        <dbReference type="ARBA" id="ARBA00023242"/>
    </source>
</evidence>
<protein>
    <recommendedName>
        <fullName evidence="8">Zn(2)-C6 fungal-type domain-containing protein</fullName>
    </recommendedName>
</protein>
<feature type="compositionally biased region" description="Polar residues" evidence="5">
    <location>
        <begin position="217"/>
        <end position="232"/>
    </location>
</feature>
<name>A0ABR0K0P0_9EURO</name>
<gene>
    <name evidence="6" type="ORF">LTR24_008229</name>
</gene>
<keyword evidence="1" id="KW-0805">Transcription regulation</keyword>
<comment type="caution">
    <text evidence="6">The sequence shown here is derived from an EMBL/GenBank/DDBJ whole genome shotgun (WGS) entry which is preliminary data.</text>
</comment>
<proteinExistence type="predicted"/>
<evidence type="ECO:0000256" key="3">
    <source>
        <dbReference type="ARBA" id="ARBA00023163"/>
    </source>
</evidence>
<sequence>MSSSITSPQIENETASASGSERKKRNKLSYPKTPVACSHCRHRRIRCIPSADQTESRCQNCIRLKRSKSELRTKSSVGERQVSKGSPSPDPVTSTQNPYDTASIRSAASNTVQTRAHRLTASPTSCVGTEHTQEYPDRSTRSTQVQMQNVYHPQHNQPPSAPAQAYWTANHPTQLIYQQQQFSVANASALPPQDPQLQHSNQDIGSLRGAAPPSFGSMPTSDTGQSPSTYQQYGNTFPKMQRTITIPAVQSQSSRDRVAMGMRSSPQIGAGQAQGQYAYDQMFPPQFTHGAPWYTPRNAQQAFGPHHLPSQDQSCGHPDWQG</sequence>
<dbReference type="CDD" id="cd00067">
    <property type="entry name" value="GAL4"/>
    <property type="match status" value="1"/>
</dbReference>
<organism evidence="6 7">
    <name type="scientific">Lithohypha guttulata</name>
    <dbReference type="NCBI Taxonomy" id="1690604"/>
    <lineage>
        <taxon>Eukaryota</taxon>
        <taxon>Fungi</taxon>
        <taxon>Dikarya</taxon>
        <taxon>Ascomycota</taxon>
        <taxon>Pezizomycotina</taxon>
        <taxon>Eurotiomycetes</taxon>
        <taxon>Chaetothyriomycetidae</taxon>
        <taxon>Chaetothyriales</taxon>
        <taxon>Trichomeriaceae</taxon>
        <taxon>Lithohypha</taxon>
    </lineage>
</organism>
<keyword evidence="7" id="KW-1185">Reference proteome</keyword>